<organism evidence="8 9">
    <name type="scientific">Claviceps purpurea (strain 20.1)</name>
    <name type="common">Ergot fungus</name>
    <name type="synonym">Sphacelia segetum</name>
    <dbReference type="NCBI Taxonomy" id="1111077"/>
    <lineage>
        <taxon>Eukaryota</taxon>
        <taxon>Fungi</taxon>
        <taxon>Dikarya</taxon>
        <taxon>Ascomycota</taxon>
        <taxon>Pezizomycotina</taxon>
        <taxon>Sordariomycetes</taxon>
        <taxon>Hypocreomycetidae</taxon>
        <taxon>Hypocreales</taxon>
        <taxon>Clavicipitaceae</taxon>
        <taxon>Claviceps</taxon>
    </lineage>
</organism>
<name>M1WIW8_CLAP2</name>
<dbReference type="eggNOG" id="KOG1121">
    <property type="taxonomic scope" value="Eukaryota"/>
</dbReference>
<dbReference type="PANTHER" id="PTHR46481">
    <property type="entry name" value="ZINC FINGER BED DOMAIN-CONTAINING PROTEIN 4"/>
    <property type="match status" value="1"/>
</dbReference>
<dbReference type="GO" id="GO:0046983">
    <property type="term" value="F:protein dimerization activity"/>
    <property type="evidence" value="ECO:0007669"/>
    <property type="project" value="InterPro"/>
</dbReference>
<protein>
    <recommendedName>
        <fullName evidence="7">HAT C-terminal dimerisation domain-containing protein</fullName>
    </recommendedName>
</protein>
<dbReference type="EMBL" id="CAGA01000190">
    <property type="protein sequence ID" value="CCE35275.1"/>
    <property type="molecule type" value="Genomic_DNA"/>
</dbReference>
<feature type="region of interest" description="Disordered" evidence="6">
    <location>
        <begin position="1"/>
        <end position="22"/>
    </location>
</feature>
<accession>M1WIW8</accession>
<evidence type="ECO:0000256" key="2">
    <source>
        <dbReference type="ARBA" id="ARBA00022723"/>
    </source>
</evidence>
<feature type="domain" description="HAT C-terminal dimerisation" evidence="7">
    <location>
        <begin position="673"/>
        <end position="718"/>
    </location>
</feature>
<dbReference type="HOGENOM" id="CLU_009123_10_2_1"/>
<dbReference type="InterPro" id="IPR052035">
    <property type="entry name" value="ZnF_BED_domain_contain"/>
</dbReference>
<dbReference type="Pfam" id="PF05699">
    <property type="entry name" value="Dimer_Tnp_hAT"/>
    <property type="match status" value="1"/>
</dbReference>
<dbReference type="AlphaFoldDB" id="M1WIW8"/>
<evidence type="ECO:0000256" key="5">
    <source>
        <dbReference type="ARBA" id="ARBA00023242"/>
    </source>
</evidence>
<dbReference type="InterPro" id="IPR008906">
    <property type="entry name" value="HATC_C_dom"/>
</dbReference>
<dbReference type="PANTHER" id="PTHR46481:SF10">
    <property type="entry name" value="ZINC FINGER BED DOMAIN-CONTAINING PROTEIN 39"/>
    <property type="match status" value="1"/>
</dbReference>
<evidence type="ECO:0000259" key="7">
    <source>
        <dbReference type="Pfam" id="PF05699"/>
    </source>
</evidence>
<dbReference type="Proteomes" id="UP000016801">
    <property type="component" value="Unassembled WGS sequence"/>
</dbReference>
<reference evidence="8 9" key="1">
    <citation type="journal article" date="2013" name="PLoS Genet.">
        <title>Plant-symbiotic fungi as chemical engineers: Multi-genome analysis of the Clavicipitaceae reveals dynamics of alkaloid loci.</title>
        <authorList>
            <person name="Schardl C.L."/>
            <person name="Young C.A."/>
            <person name="Hesse U."/>
            <person name="Amyotte S.G."/>
            <person name="Andreeva K."/>
            <person name="Calie P.J."/>
            <person name="Fleetwood D.J."/>
            <person name="Haws D.C."/>
            <person name="Moore N."/>
            <person name="Oeser B."/>
            <person name="Panaccione D.G."/>
            <person name="Schweri K.K."/>
            <person name="Voisey C.R."/>
            <person name="Farman M.L."/>
            <person name="Jaromczyk J.W."/>
            <person name="Roe B.A."/>
            <person name="O'Sullivan D.M."/>
            <person name="Scott B."/>
            <person name="Tudzynski P."/>
            <person name="An Z."/>
            <person name="Arnaoudova E.G."/>
            <person name="Bullock C.T."/>
            <person name="Charlton N.D."/>
            <person name="Chen L."/>
            <person name="Cox M."/>
            <person name="Dinkins R.D."/>
            <person name="Florea S."/>
            <person name="Glenn A.E."/>
            <person name="Gordon A."/>
            <person name="Gueldener U."/>
            <person name="Harris D.R."/>
            <person name="Hollin W."/>
            <person name="Jaromczyk J."/>
            <person name="Johnson R.D."/>
            <person name="Khan A.K."/>
            <person name="Leistner E."/>
            <person name="Leuchtmann A."/>
            <person name="Li C."/>
            <person name="Liu J."/>
            <person name="Liu J."/>
            <person name="Liu M."/>
            <person name="Mace W."/>
            <person name="Machado C."/>
            <person name="Nagabhyru P."/>
            <person name="Pan J."/>
            <person name="Schmid J."/>
            <person name="Sugawara K."/>
            <person name="Steiner U."/>
            <person name="Takach J.E."/>
            <person name="Tanaka E."/>
            <person name="Webb J.S."/>
            <person name="Wilson E.V."/>
            <person name="Wiseman J.L."/>
            <person name="Yoshida R."/>
            <person name="Zeng Z."/>
        </authorList>
    </citation>
    <scope>NUCLEOTIDE SEQUENCE [LARGE SCALE GENOMIC DNA]</scope>
    <source>
        <strain evidence="8 9">20.1</strain>
    </source>
</reference>
<keyword evidence="9" id="KW-1185">Reference proteome</keyword>
<gene>
    <name evidence="8" type="ORF">CPUR_03263</name>
</gene>
<evidence type="ECO:0000256" key="3">
    <source>
        <dbReference type="ARBA" id="ARBA00022771"/>
    </source>
</evidence>
<keyword evidence="2" id="KW-0479">Metal-binding</keyword>
<proteinExistence type="predicted"/>
<dbReference type="OrthoDB" id="4958096at2759"/>
<comment type="subcellular location">
    <subcellularLocation>
        <location evidence="1">Nucleus</location>
    </subcellularLocation>
</comment>
<keyword evidence="3" id="KW-0863">Zinc-finger</keyword>
<keyword evidence="5" id="KW-0539">Nucleus</keyword>
<dbReference type="InterPro" id="IPR012337">
    <property type="entry name" value="RNaseH-like_sf"/>
</dbReference>
<dbReference type="GO" id="GO:0005634">
    <property type="term" value="C:nucleus"/>
    <property type="evidence" value="ECO:0007669"/>
    <property type="project" value="UniProtKB-SubCell"/>
</dbReference>
<evidence type="ECO:0000313" key="9">
    <source>
        <dbReference type="Proteomes" id="UP000016801"/>
    </source>
</evidence>
<evidence type="ECO:0000256" key="1">
    <source>
        <dbReference type="ARBA" id="ARBA00004123"/>
    </source>
</evidence>
<evidence type="ECO:0000256" key="6">
    <source>
        <dbReference type="SAM" id="MobiDB-lite"/>
    </source>
</evidence>
<keyword evidence="4" id="KW-0862">Zinc</keyword>
<evidence type="ECO:0000256" key="4">
    <source>
        <dbReference type="ARBA" id="ARBA00022833"/>
    </source>
</evidence>
<sequence>MASQSQILSRSTNIDGSSCQASLSSPAINRDWDTVPQTIRSSWAPSDRPDRRTGWFWAHGHDVQRKTEDGQSYQTYFLCCHCIAQQVYCPKSYVSSNTRNIENHLRKAHDVLHPNPSSKTMRPLPKRALDQPDLRSFLAKKQKTDDVQKESVTRIESIDKPTFQRRLVQWATTTNQPFDILEHSELSGVFKCLNPLREEGLLTHDNLRNTILEEVNSLKARVIEALERSPSCVHISFEGWTSEDRQTFFSVNASFLDAETFQPRKVMLGIPDLITFGTGEDFSGAVTNVLKEYKLISQYNNKVGYFVLNDAPDSDRVVEELGRTLQWQNPSQRRVRCFGHDLRHIAHTMLFADKSDAVNNLDPYDFHEWARRGPVGKLHNLVVWISRSNKAKSILESLQVQDPHKKHTGTLDVLLEDKTSWVSQYPMIDRAMTLRPYLKELMEIVIQASTRSRSKSTAQRKQQSPLPLCLTDENLLTDADWNALGWFKDILHLLDVCRLKLEQRQFPPQSPDEEISENRFDNIWQVVRAYKFICGPLEKARTEAVDRPEPSYYASYINAACTEANKYYAKIDETPLFYAATVLHPYYQWRFLGRVHAAKEDRLAEARRLVKTLWEEEYRDFPGLLPKKEQEDPIDEWWNGCPYSYRDDYGWDETNRKVVLSDELERWWSSMEGMKLDVDPFDYWVELQFDYPRVAKMALDILSIPAIPTECERSIPSGGLASLNQAQLDTSTNAISRAVKSWVKAGLLDGYDGLLKEL</sequence>
<comment type="caution">
    <text evidence="8">The sequence shown here is derived from an EMBL/GenBank/DDBJ whole genome shotgun (WGS) entry which is preliminary data.</text>
</comment>
<dbReference type="GO" id="GO:0008270">
    <property type="term" value="F:zinc ion binding"/>
    <property type="evidence" value="ECO:0007669"/>
    <property type="project" value="UniProtKB-KW"/>
</dbReference>
<dbReference type="SUPFAM" id="SSF53098">
    <property type="entry name" value="Ribonuclease H-like"/>
    <property type="match status" value="1"/>
</dbReference>
<dbReference type="VEuPathDB" id="FungiDB:CPUR_03263"/>
<evidence type="ECO:0000313" key="8">
    <source>
        <dbReference type="EMBL" id="CCE35275.1"/>
    </source>
</evidence>